<dbReference type="InterPro" id="IPR011015">
    <property type="entry name" value="LEM/LEM-like_dom_sf"/>
</dbReference>
<evidence type="ECO:0000259" key="3">
    <source>
        <dbReference type="PROSITE" id="PS50954"/>
    </source>
</evidence>
<dbReference type="InterPro" id="IPR002110">
    <property type="entry name" value="Ankyrin_rpt"/>
</dbReference>
<feature type="region of interest" description="Disordered" evidence="2">
    <location>
        <begin position="59"/>
        <end position="79"/>
    </location>
</feature>
<dbReference type="SUPFAM" id="SSF48403">
    <property type="entry name" value="Ankyrin repeat"/>
    <property type="match status" value="1"/>
</dbReference>
<comment type="caution">
    <text evidence="4">The sequence shown here is derived from an EMBL/GenBank/DDBJ whole genome shotgun (WGS) entry which is preliminary data.</text>
</comment>
<sequence>MDTEKAIQSKMKELSEMTETGLKELLAEKGLDKIPLTGNSKNLLIKQLAKKILDVDTHKSEDDSGAEAAESNNNTDAEELRKNLQEARDSLSFCLNDSFKTHYVICIPGIVNSITVHSDFQEVLKIMKEHKSQNPRMLSFRNLADAETFMTKHTANEVCEGATIKSSYPQEKAEVEGGEIKLFPSLSTPQINEFRIQLEKCNIPFCREKINANPRFLIGNGDMPTILKEGTRYNAMHASVISGHLESCQLIMEMVSDVEFLKRMYGTQSRAEENSARLIDLYLNTPDKIANKTPLHFASEKGMVDIVAFLVSFKACIRNFNKHIVVTVQKGDKQYESRTCTGKTPEEVACSRYNGPSPATTKAKIINLIQDGTCYVPLIRSDTSAPYAKVGNPYTPTSPYKLVSEIEDAFHPTTDTDASL</sequence>
<dbReference type="PANTHER" id="PTHR12349">
    <property type="entry name" value="ANKYRIN REPEAT AND LEM DOMAIN-CONTAINING PROTEIN 2"/>
    <property type="match status" value="1"/>
</dbReference>
<evidence type="ECO:0000313" key="4">
    <source>
        <dbReference type="EMBL" id="CAL1530870.1"/>
    </source>
</evidence>
<dbReference type="InterPro" id="IPR003887">
    <property type="entry name" value="LEM_dom"/>
</dbReference>
<evidence type="ECO:0000313" key="5">
    <source>
        <dbReference type="Proteomes" id="UP001497497"/>
    </source>
</evidence>
<dbReference type="InterPro" id="IPR036770">
    <property type="entry name" value="Ankyrin_rpt-contain_sf"/>
</dbReference>
<evidence type="ECO:0000256" key="2">
    <source>
        <dbReference type="SAM" id="MobiDB-lite"/>
    </source>
</evidence>
<organism evidence="4 5">
    <name type="scientific">Lymnaea stagnalis</name>
    <name type="common">Great pond snail</name>
    <name type="synonym">Helix stagnalis</name>
    <dbReference type="NCBI Taxonomy" id="6523"/>
    <lineage>
        <taxon>Eukaryota</taxon>
        <taxon>Metazoa</taxon>
        <taxon>Spiralia</taxon>
        <taxon>Lophotrochozoa</taxon>
        <taxon>Mollusca</taxon>
        <taxon>Gastropoda</taxon>
        <taxon>Heterobranchia</taxon>
        <taxon>Euthyneura</taxon>
        <taxon>Panpulmonata</taxon>
        <taxon>Hygrophila</taxon>
        <taxon>Lymnaeoidea</taxon>
        <taxon>Lymnaeidae</taxon>
        <taxon>Lymnaea</taxon>
    </lineage>
</organism>
<keyword evidence="1" id="KW-0040">ANK repeat</keyword>
<dbReference type="SMART" id="SM00248">
    <property type="entry name" value="ANK"/>
    <property type="match status" value="2"/>
</dbReference>
<dbReference type="Proteomes" id="UP001497497">
    <property type="component" value="Unassembled WGS sequence"/>
</dbReference>
<protein>
    <recommendedName>
        <fullName evidence="3">LEM domain-containing protein</fullName>
    </recommendedName>
</protein>
<accession>A0AAV2HAW2</accession>
<feature type="non-terminal residue" evidence="4">
    <location>
        <position position="420"/>
    </location>
</feature>
<dbReference type="PROSITE" id="PS50297">
    <property type="entry name" value="ANK_REP_REGION"/>
    <property type="match status" value="1"/>
</dbReference>
<dbReference type="AlphaFoldDB" id="A0AAV2HAW2"/>
<dbReference type="Pfam" id="PF00023">
    <property type="entry name" value="Ank"/>
    <property type="match status" value="1"/>
</dbReference>
<dbReference type="Gene3D" id="1.25.40.20">
    <property type="entry name" value="Ankyrin repeat-containing domain"/>
    <property type="match status" value="1"/>
</dbReference>
<gene>
    <name evidence="4" type="ORF">GSLYS_00004995001</name>
</gene>
<dbReference type="PANTHER" id="PTHR12349:SF4">
    <property type="entry name" value="ANKYRIN REPEAT AND LEM DOMAIN-CONTAINING PROTEIN 2"/>
    <property type="match status" value="1"/>
</dbReference>
<proteinExistence type="predicted"/>
<evidence type="ECO:0000256" key="1">
    <source>
        <dbReference type="PROSITE-ProRule" id="PRU00023"/>
    </source>
</evidence>
<dbReference type="SUPFAM" id="SSF63451">
    <property type="entry name" value="LEM domain"/>
    <property type="match status" value="1"/>
</dbReference>
<dbReference type="EMBL" id="CAXITT010000077">
    <property type="protein sequence ID" value="CAL1530870.1"/>
    <property type="molecule type" value="Genomic_DNA"/>
</dbReference>
<name>A0AAV2HAW2_LYMST</name>
<keyword evidence="5" id="KW-1185">Reference proteome</keyword>
<dbReference type="PROSITE" id="PS50954">
    <property type="entry name" value="LEM"/>
    <property type="match status" value="1"/>
</dbReference>
<feature type="repeat" description="ANK" evidence="1">
    <location>
        <begin position="290"/>
        <end position="322"/>
    </location>
</feature>
<dbReference type="PROSITE" id="PS50088">
    <property type="entry name" value="ANK_REPEAT"/>
    <property type="match status" value="1"/>
</dbReference>
<feature type="domain" description="LEM" evidence="3">
    <location>
        <begin position="11"/>
        <end position="55"/>
    </location>
</feature>
<reference evidence="4 5" key="1">
    <citation type="submission" date="2024-04" db="EMBL/GenBank/DDBJ databases">
        <authorList>
            <consortium name="Genoscope - CEA"/>
            <person name="William W."/>
        </authorList>
    </citation>
    <scope>NUCLEOTIDE SEQUENCE [LARGE SCALE GENOMIC DNA]</scope>
</reference>